<evidence type="ECO:0000256" key="1">
    <source>
        <dbReference type="ARBA" id="ARBA00010718"/>
    </source>
</evidence>
<comment type="catalytic activity">
    <reaction evidence="6">
        <text>hydrogencarbonate + H(+) = CO2 + H2O</text>
        <dbReference type="Rhea" id="RHEA:10748"/>
        <dbReference type="ChEBI" id="CHEBI:15377"/>
        <dbReference type="ChEBI" id="CHEBI:15378"/>
        <dbReference type="ChEBI" id="CHEBI:16526"/>
        <dbReference type="ChEBI" id="CHEBI:17544"/>
        <dbReference type="EC" id="4.2.1.1"/>
    </reaction>
</comment>
<keyword evidence="3" id="KW-0479">Metal-binding</keyword>
<evidence type="ECO:0000256" key="7">
    <source>
        <dbReference type="SAM" id="MobiDB-lite"/>
    </source>
</evidence>
<dbReference type="SMART" id="SM01057">
    <property type="entry name" value="Carb_anhydrase"/>
    <property type="match status" value="1"/>
</dbReference>
<feature type="signal peptide" evidence="8">
    <location>
        <begin position="1"/>
        <end position="27"/>
    </location>
</feature>
<name>A0A8J3V1V1_9ACTN</name>
<dbReference type="InterPro" id="IPR036398">
    <property type="entry name" value="CA_dom_sf"/>
</dbReference>
<proteinExistence type="inferred from homology"/>
<keyword evidence="5" id="KW-0456">Lyase</keyword>
<organism evidence="10 11">
    <name type="scientific">Planotetraspora thailandica</name>
    <dbReference type="NCBI Taxonomy" id="487172"/>
    <lineage>
        <taxon>Bacteria</taxon>
        <taxon>Bacillati</taxon>
        <taxon>Actinomycetota</taxon>
        <taxon>Actinomycetes</taxon>
        <taxon>Streptosporangiales</taxon>
        <taxon>Streptosporangiaceae</taxon>
        <taxon>Planotetraspora</taxon>
    </lineage>
</organism>
<feature type="region of interest" description="Disordered" evidence="7">
    <location>
        <begin position="41"/>
        <end position="68"/>
    </location>
</feature>
<dbReference type="EMBL" id="BOOR01000024">
    <property type="protein sequence ID" value="GII55181.1"/>
    <property type="molecule type" value="Genomic_DNA"/>
</dbReference>
<feature type="chain" id="PRO_5038447651" description="carbonic anhydrase" evidence="8">
    <location>
        <begin position="28"/>
        <end position="285"/>
    </location>
</feature>
<feature type="domain" description="Alpha-carbonic anhydrase" evidence="9">
    <location>
        <begin position="41"/>
        <end position="285"/>
    </location>
</feature>
<evidence type="ECO:0000259" key="9">
    <source>
        <dbReference type="PROSITE" id="PS51144"/>
    </source>
</evidence>
<evidence type="ECO:0000256" key="5">
    <source>
        <dbReference type="ARBA" id="ARBA00023239"/>
    </source>
</evidence>
<evidence type="ECO:0000313" key="11">
    <source>
        <dbReference type="Proteomes" id="UP000605992"/>
    </source>
</evidence>
<dbReference type="SUPFAM" id="SSF51069">
    <property type="entry name" value="Carbonic anhydrase"/>
    <property type="match status" value="1"/>
</dbReference>
<gene>
    <name evidence="10" type="ORF">Pth03_35700</name>
</gene>
<keyword evidence="8" id="KW-0732">Signal</keyword>
<evidence type="ECO:0000256" key="8">
    <source>
        <dbReference type="SAM" id="SignalP"/>
    </source>
</evidence>
<dbReference type="InterPro" id="IPR041891">
    <property type="entry name" value="Alpha_CA_prokaryot-like"/>
</dbReference>
<dbReference type="Gene3D" id="3.10.200.10">
    <property type="entry name" value="Alpha carbonic anhydrase"/>
    <property type="match status" value="1"/>
</dbReference>
<dbReference type="InterPro" id="IPR023561">
    <property type="entry name" value="Carbonic_anhydrase_a-class"/>
</dbReference>
<protein>
    <recommendedName>
        <fullName evidence="2">carbonic anhydrase</fullName>
        <ecNumber evidence="2">4.2.1.1</ecNumber>
    </recommendedName>
</protein>
<dbReference type="Pfam" id="PF00194">
    <property type="entry name" value="Carb_anhydrase"/>
    <property type="match status" value="1"/>
</dbReference>
<dbReference type="GO" id="GO:0008270">
    <property type="term" value="F:zinc ion binding"/>
    <property type="evidence" value="ECO:0007669"/>
    <property type="project" value="InterPro"/>
</dbReference>
<dbReference type="Proteomes" id="UP000605992">
    <property type="component" value="Unassembled WGS sequence"/>
</dbReference>
<dbReference type="AlphaFoldDB" id="A0A8J3V1V1"/>
<reference evidence="10" key="1">
    <citation type="submission" date="2021-01" db="EMBL/GenBank/DDBJ databases">
        <title>Whole genome shotgun sequence of Planotetraspora thailandica NBRC 104271.</title>
        <authorList>
            <person name="Komaki H."/>
            <person name="Tamura T."/>
        </authorList>
    </citation>
    <scope>NUCLEOTIDE SEQUENCE</scope>
    <source>
        <strain evidence="10">NBRC 104271</strain>
    </source>
</reference>
<evidence type="ECO:0000256" key="6">
    <source>
        <dbReference type="ARBA" id="ARBA00048348"/>
    </source>
</evidence>
<evidence type="ECO:0000313" key="10">
    <source>
        <dbReference type="EMBL" id="GII55181.1"/>
    </source>
</evidence>
<sequence length="285" mass="30488">MSPRILPLAVAAALGLAPAALPSVAGAVPASAAPSGGALPAALPGASESGPAATARRKPACKGTDQAVRSPVEIDRSAVCKRPVPALVLHYPRHVDGQLVFQDKAPVGGHPSEHDDIRFVIAGPRPHITFGGERYTLNNVHFHGHAEHRFAGERYAPVEAHLVHEKATGERGYVVLSVLLDASPRRSEHDRLLASPPPLGSAQQVRNIHLKDLLPKDRTTYRYTGSLTTPDETGDYFRPVNWVVFGEHAEASRASVHGFRSLWPEGEGNVRELQVNVPPPNISVS</sequence>
<evidence type="ECO:0000256" key="3">
    <source>
        <dbReference type="ARBA" id="ARBA00022723"/>
    </source>
</evidence>
<comment type="caution">
    <text evidence="10">The sequence shown here is derived from an EMBL/GenBank/DDBJ whole genome shotgun (WGS) entry which is preliminary data.</text>
</comment>
<dbReference type="CDD" id="cd03124">
    <property type="entry name" value="alpha_CA_prokaryotic_like"/>
    <property type="match status" value="1"/>
</dbReference>
<accession>A0A8J3V1V1</accession>
<dbReference type="RefSeq" id="WP_203945387.1">
    <property type="nucleotide sequence ID" value="NZ_BOOR01000024.1"/>
</dbReference>
<dbReference type="InterPro" id="IPR001148">
    <property type="entry name" value="CA_dom"/>
</dbReference>
<keyword evidence="11" id="KW-1185">Reference proteome</keyword>
<comment type="similarity">
    <text evidence="1">Belongs to the alpha-carbonic anhydrase family.</text>
</comment>
<keyword evidence="4" id="KW-0862">Zinc</keyword>
<evidence type="ECO:0000256" key="4">
    <source>
        <dbReference type="ARBA" id="ARBA00022833"/>
    </source>
</evidence>
<dbReference type="PANTHER" id="PTHR18952:SF265">
    <property type="entry name" value="CARBONIC ANHYDRASE"/>
    <property type="match status" value="1"/>
</dbReference>
<dbReference type="EC" id="4.2.1.1" evidence="2"/>
<evidence type="ECO:0000256" key="2">
    <source>
        <dbReference type="ARBA" id="ARBA00012925"/>
    </source>
</evidence>
<dbReference type="GO" id="GO:0004089">
    <property type="term" value="F:carbonate dehydratase activity"/>
    <property type="evidence" value="ECO:0007669"/>
    <property type="project" value="UniProtKB-EC"/>
</dbReference>
<dbReference type="PROSITE" id="PS51144">
    <property type="entry name" value="ALPHA_CA_2"/>
    <property type="match status" value="1"/>
</dbReference>
<dbReference type="PANTHER" id="PTHR18952">
    <property type="entry name" value="CARBONIC ANHYDRASE"/>
    <property type="match status" value="1"/>
</dbReference>